<gene>
    <name evidence="4" type="ORF">H8K27_08215</name>
</gene>
<dbReference type="InterPro" id="IPR001279">
    <property type="entry name" value="Metallo-B-lactamas"/>
</dbReference>
<feature type="domain" description="Metallo-beta-lactamase" evidence="3">
    <location>
        <begin position="43"/>
        <end position="245"/>
    </location>
</feature>
<evidence type="ECO:0000313" key="4">
    <source>
        <dbReference type="EMBL" id="MBC3885109.1"/>
    </source>
</evidence>
<evidence type="ECO:0000313" key="5">
    <source>
        <dbReference type="Proteomes" id="UP000613113"/>
    </source>
</evidence>
<proteinExistence type="predicted"/>
<dbReference type="Pfam" id="PF12706">
    <property type="entry name" value="Lactamase_B_2"/>
    <property type="match status" value="1"/>
</dbReference>
<dbReference type="RefSeq" id="WP_186862648.1">
    <property type="nucleotide sequence ID" value="NZ_JACOGC010000002.1"/>
</dbReference>
<dbReference type="SMART" id="SM00849">
    <property type="entry name" value="Lactamase_B"/>
    <property type="match status" value="1"/>
</dbReference>
<dbReference type="InterPro" id="IPR044094">
    <property type="entry name" value="AtsA-like_MBL-fold"/>
</dbReference>
<sequence length="320" mass="35203">MNKTFTSLLASCLLVLTFTAHAQTDFKVTLLGTGSPNPDSQRFGPATLVQTGSQTLLIDAGRGASIRMWQLGVPLSRLNAVLLTHFHSDHTSGIADIWLTGWVDTPYGRRKTPFQVIGPIGTKRLMQGLEQAYADDVNIRLKDEKNPPAGIKVAVKEFKSEGVVYQQDGVVVTAFEVDHGDAIKPAYGYRIDYKGHSVVVSGDTRCTENVVKYGKNTDLLIHEVAIANLDALNGNEGFRRIFAHHTSPQQAGRIFSQARPRMAAYTHLVFLPDPRFPVPSVDDVMHQTRETYDGPLQIGADLMTFSIGETIDVKPFSPKQ</sequence>
<keyword evidence="1" id="KW-0378">Hydrolase</keyword>
<dbReference type="Gene3D" id="3.60.15.10">
    <property type="entry name" value="Ribonuclease Z/Hydroxyacylglutathione hydrolase-like"/>
    <property type="match status" value="1"/>
</dbReference>
<dbReference type="SUPFAM" id="SSF56281">
    <property type="entry name" value="Metallo-hydrolase/oxidoreductase"/>
    <property type="match status" value="1"/>
</dbReference>
<comment type="caution">
    <text evidence="4">The sequence shown here is derived from an EMBL/GenBank/DDBJ whole genome shotgun (WGS) entry which is preliminary data.</text>
</comment>
<keyword evidence="2" id="KW-0732">Signal</keyword>
<feature type="chain" id="PRO_5047365958" evidence="2">
    <location>
        <begin position="23"/>
        <end position="320"/>
    </location>
</feature>
<dbReference type="Proteomes" id="UP000613113">
    <property type="component" value="Unassembled WGS sequence"/>
</dbReference>
<evidence type="ECO:0000256" key="1">
    <source>
        <dbReference type="ARBA" id="ARBA00022801"/>
    </source>
</evidence>
<feature type="signal peptide" evidence="2">
    <location>
        <begin position="1"/>
        <end position="22"/>
    </location>
</feature>
<keyword evidence="5" id="KW-1185">Reference proteome</keyword>
<dbReference type="CDD" id="cd07719">
    <property type="entry name" value="arylsulfatase_AtsA-like_MBL-fold"/>
    <property type="match status" value="1"/>
</dbReference>
<dbReference type="PANTHER" id="PTHR46018:SF2">
    <property type="entry name" value="ZINC PHOSPHODIESTERASE ELAC PROTEIN 1"/>
    <property type="match status" value="1"/>
</dbReference>
<organism evidence="4 5">
    <name type="scientific">Undibacterium griseum</name>
    <dbReference type="NCBI Taxonomy" id="2762295"/>
    <lineage>
        <taxon>Bacteria</taxon>
        <taxon>Pseudomonadati</taxon>
        <taxon>Pseudomonadota</taxon>
        <taxon>Betaproteobacteria</taxon>
        <taxon>Burkholderiales</taxon>
        <taxon>Oxalobacteraceae</taxon>
        <taxon>Undibacterium</taxon>
    </lineage>
</organism>
<evidence type="ECO:0000259" key="3">
    <source>
        <dbReference type="SMART" id="SM00849"/>
    </source>
</evidence>
<dbReference type="EMBL" id="JACOGC010000002">
    <property type="protein sequence ID" value="MBC3885109.1"/>
    <property type="molecule type" value="Genomic_DNA"/>
</dbReference>
<evidence type="ECO:0000256" key="2">
    <source>
        <dbReference type="SAM" id="SignalP"/>
    </source>
</evidence>
<accession>A0ABR6YMH6</accession>
<dbReference type="InterPro" id="IPR036866">
    <property type="entry name" value="RibonucZ/Hydroxyglut_hydro"/>
</dbReference>
<name>A0ABR6YMH6_9BURK</name>
<protein>
    <submittedName>
        <fullName evidence="4">MBL fold metallo-hydrolase</fullName>
    </submittedName>
</protein>
<dbReference type="PANTHER" id="PTHR46018">
    <property type="entry name" value="ZINC PHOSPHODIESTERASE ELAC PROTEIN 1"/>
    <property type="match status" value="1"/>
</dbReference>
<reference evidence="4 5" key="1">
    <citation type="submission" date="2020-08" db="EMBL/GenBank/DDBJ databases">
        <title>Novel species isolated from subtropical streams in China.</title>
        <authorList>
            <person name="Lu H."/>
        </authorList>
    </citation>
    <scope>NUCLEOTIDE SEQUENCE [LARGE SCALE GENOMIC DNA]</scope>
    <source>
        <strain evidence="4 5">FT31W</strain>
    </source>
</reference>